<gene>
    <name evidence="2" type="ORF">M413DRAFT_449986</name>
</gene>
<feature type="compositionally biased region" description="Basic and acidic residues" evidence="1">
    <location>
        <begin position="314"/>
        <end position="323"/>
    </location>
</feature>
<dbReference type="InterPro" id="IPR018606">
    <property type="entry name" value="Arb1"/>
</dbReference>
<name>A0A0C3BDR0_HEBCY</name>
<feature type="compositionally biased region" description="Pro residues" evidence="1">
    <location>
        <begin position="73"/>
        <end position="82"/>
    </location>
</feature>
<evidence type="ECO:0000313" key="3">
    <source>
        <dbReference type="Proteomes" id="UP000053424"/>
    </source>
</evidence>
<feature type="compositionally biased region" description="Basic and acidic residues" evidence="1">
    <location>
        <begin position="130"/>
        <end position="140"/>
    </location>
</feature>
<feature type="region of interest" description="Disordered" evidence="1">
    <location>
        <begin position="130"/>
        <end position="191"/>
    </location>
</feature>
<dbReference type="STRING" id="686832.A0A0C3BDR0"/>
<reference evidence="2 3" key="1">
    <citation type="submission" date="2014-04" db="EMBL/GenBank/DDBJ databases">
        <authorList>
            <consortium name="DOE Joint Genome Institute"/>
            <person name="Kuo A."/>
            <person name="Gay G."/>
            <person name="Dore J."/>
            <person name="Kohler A."/>
            <person name="Nagy L.G."/>
            <person name="Floudas D."/>
            <person name="Copeland A."/>
            <person name="Barry K.W."/>
            <person name="Cichocki N."/>
            <person name="Veneault-Fourrey C."/>
            <person name="LaButti K."/>
            <person name="Lindquist E.A."/>
            <person name="Lipzen A."/>
            <person name="Lundell T."/>
            <person name="Morin E."/>
            <person name="Murat C."/>
            <person name="Sun H."/>
            <person name="Tunlid A."/>
            <person name="Henrissat B."/>
            <person name="Grigoriev I.V."/>
            <person name="Hibbett D.S."/>
            <person name="Martin F."/>
            <person name="Nordberg H.P."/>
            <person name="Cantor M.N."/>
            <person name="Hua S.X."/>
        </authorList>
    </citation>
    <scope>NUCLEOTIDE SEQUENCE [LARGE SCALE GENOMIC DNA]</scope>
    <source>
        <strain evidence="3">h7</strain>
    </source>
</reference>
<accession>A0A0C3BDR0</accession>
<feature type="compositionally biased region" description="Pro residues" evidence="1">
    <location>
        <begin position="48"/>
        <end position="60"/>
    </location>
</feature>
<feature type="region of interest" description="Disordered" evidence="1">
    <location>
        <begin position="555"/>
        <end position="660"/>
    </location>
</feature>
<dbReference type="Pfam" id="PF09692">
    <property type="entry name" value="Arb1"/>
    <property type="match status" value="1"/>
</dbReference>
<keyword evidence="3" id="KW-1185">Reference proteome</keyword>
<feature type="compositionally biased region" description="Low complexity" evidence="1">
    <location>
        <begin position="61"/>
        <end position="72"/>
    </location>
</feature>
<protein>
    <submittedName>
        <fullName evidence="2">Uncharacterized protein</fullName>
    </submittedName>
</protein>
<reference evidence="3" key="2">
    <citation type="submission" date="2015-01" db="EMBL/GenBank/DDBJ databases">
        <title>Evolutionary Origins and Diversification of the Mycorrhizal Mutualists.</title>
        <authorList>
            <consortium name="DOE Joint Genome Institute"/>
            <consortium name="Mycorrhizal Genomics Consortium"/>
            <person name="Kohler A."/>
            <person name="Kuo A."/>
            <person name="Nagy L.G."/>
            <person name="Floudas D."/>
            <person name="Copeland A."/>
            <person name="Barry K.W."/>
            <person name="Cichocki N."/>
            <person name="Veneault-Fourrey C."/>
            <person name="LaButti K."/>
            <person name="Lindquist E.A."/>
            <person name="Lipzen A."/>
            <person name="Lundell T."/>
            <person name="Morin E."/>
            <person name="Murat C."/>
            <person name="Riley R."/>
            <person name="Ohm R."/>
            <person name="Sun H."/>
            <person name="Tunlid A."/>
            <person name="Henrissat B."/>
            <person name="Grigoriev I.V."/>
            <person name="Hibbett D.S."/>
            <person name="Martin F."/>
        </authorList>
    </citation>
    <scope>NUCLEOTIDE SEQUENCE [LARGE SCALE GENOMIC DNA]</scope>
    <source>
        <strain evidence="3">h7</strain>
    </source>
</reference>
<feature type="compositionally biased region" description="Basic and acidic residues" evidence="1">
    <location>
        <begin position="1"/>
        <end position="22"/>
    </location>
</feature>
<sequence length="885" mass="98886">MEQEDIDKTSHGEKDTDTDPDPKPVLSPPTTIATTSTSSTSTILSAPSPNPPATPTPPTATPTTPSPNLVNPPNGPLIRFPPFPPIPEGVTILPFKSFREHGIQIFASGEYGDDEVDGLGIPTVALRVPHDTDVSKTEAGKKKKKKKRGRGKKEGDGGDEDGDGDGDGEGEEEDGEEPGIGKKGGKRKARIGDIQAEDKKLTPLERAQEQRRKRLLLFANNPWYIQWAEGEDLRGTKIYDTNLSPIDRIHMAATEFRTGRIWPPGHTRVGYLWDQFRLFAGLLGSPPVWIRTDLAQPSDYGSSSEEEDEDDDDPKSHKARVDSASDSESEFLDPYAPDKSQKSTPTTPTAQPQQPPDEKKRKRIPPRTPYGLANLTPILVSSDAQVRALLALSSTRRENKLLRFLADPEHATRVFLSWYLRHEGLMWSPVHLVALPHLVRYFLAFVVRVRALPESERALKKAVEVARRAVEELPKMGRLCRALPDKVGVGAKAMWGARWVDKEWGWAGGGVQDAEEVQDEHEDEKKKKEEMRKFEEELKKENFILMSADPAELGRASAEQQLASVREEAEDVLDEDVVEQPQEESTNADRAGFFEQLAQAYGDDTTPKEDEKPRAPPTMRMWPQRRRDADDDSSDEDEAHNTRHLHDWANPSGPRKRSAEEAAAAWAPSTEQPLMELLGMTVFPFKYDVVGGVVERSMRRVKAVYKPGEVDKSKKWKGLDEELVKRLARVVLSPWIDWEEEKVKKEEDEDERVPYDYRDPEVRMPDGSDTKHDALQDDITLLLDPRVAELVCIGVGIAGTWVQLVPVREEFGAGGGRGRGRGRGRGWGRGGRGGSHSNAGSGQTETSFWYVEEIYMAIPSFWTLGEPEEELVLPDDFESLLEDEL</sequence>
<dbReference type="EMBL" id="KN831841">
    <property type="protein sequence ID" value="KIM34940.1"/>
    <property type="molecule type" value="Genomic_DNA"/>
</dbReference>
<dbReference type="AlphaFoldDB" id="A0A0C3BDR0"/>
<proteinExistence type="predicted"/>
<evidence type="ECO:0000313" key="2">
    <source>
        <dbReference type="EMBL" id="KIM34940.1"/>
    </source>
</evidence>
<feature type="compositionally biased region" description="Acidic residues" evidence="1">
    <location>
        <begin position="568"/>
        <end position="582"/>
    </location>
</feature>
<feature type="region of interest" description="Disordered" evidence="1">
    <location>
        <begin position="294"/>
        <end position="369"/>
    </location>
</feature>
<dbReference type="OrthoDB" id="435402at2759"/>
<feature type="region of interest" description="Disordered" evidence="1">
    <location>
        <begin position="813"/>
        <end position="843"/>
    </location>
</feature>
<feature type="compositionally biased region" description="Low complexity" evidence="1">
    <location>
        <begin position="28"/>
        <end position="47"/>
    </location>
</feature>
<dbReference type="GO" id="GO:0031047">
    <property type="term" value="P:regulatory ncRNA-mediated gene silencing"/>
    <property type="evidence" value="ECO:0007669"/>
    <property type="project" value="InterPro"/>
</dbReference>
<dbReference type="HOGENOM" id="CLU_015635_0_0_1"/>
<feature type="region of interest" description="Disordered" evidence="1">
    <location>
        <begin position="1"/>
        <end position="82"/>
    </location>
</feature>
<feature type="compositionally biased region" description="Low complexity" evidence="1">
    <location>
        <begin position="342"/>
        <end position="352"/>
    </location>
</feature>
<dbReference type="Proteomes" id="UP000053424">
    <property type="component" value="Unassembled WGS sequence"/>
</dbReference>
<organism evidence="2 3">
    <name type="scientific">Hebeloma cylindrosporum</name>
    <dbReference type="NCBI Taxonomy" id="76867"/>
    <lineage>
        <taxon>Eukaryota</taxon>
        <taxon>Fungi</taxon>
        <taxon>Dikarya</taxon>
        <taxon>Basidiomycota</taxon>
        <taxon>Agaricomycotina</taxon>
        <taxon>Agaricomycetes</taxon>
        <taxon>Agaricomycetidae</taxon>
        <taxon>Agaricales</taxon>
        <taxon>Agaricineae</taxon>
        <taxon>Hymenogastraceae</taxon>
        <taxon>Hebeloma</taxon>
    </lineage>
</organism>
<feature type="compositionally biased region" description="Acidic residues" evidence="1">
    <location>
        <begin position="304"/>
        <end position="313"/>
    </location>
</feature>
<feature type="compositionally biased region" description="Basic and acidic residues" evidence="1">
    <location>
        <begin position="605"/>
        <end position="614"/>
    </location>
</feature>
<dbReference type="GO" id="GO:0033167">
    <property type="term" value="C:ARC complex"/>
    <property type="evidence" value="ECO:0007669"/>
    <property type="project" value="InterPro"/>
</dbReference>
<feature type="compositionally biased region" description="Basic residues" evidence="1">
    <location>
        <begin position="141"/>
        <end position="151"/>
    </location>
</feature>
<evidence type="ECO:0000256" key="1">
    <source>
        <dbReference type="SAM" id="MobiDB-lite"/>
    </source>
</evidence>
<feature type="compositionally biased region" description="Acidic residues" evidence="1">
    <location>
        <begin position="157"/>
        <end position="177"/>
    </location>
</feature>